<dbReference type="EMBL" id="JACHJG010000003">
    <property type="protein sequence ID" value="MBB4886187.1"/>
    <property type="molecule type" value="Genomic_DNA"/>
</dbReference>
<sequence length="207" mass="20751">MRTVTARTAARAATRTLGPALALALGLAALAGCGIRGTAVPVDAGSAPSRATCVVRSGAQSLPPSGSVALSVQLVCGSQLLPVPRVMALPESTPEDALAVAQALLEELRRAPSSPEADAGFSTDVPLRLSVSGPRKDDPAGTLRLSRAPEELPPLAVAQLACTFTGTAAAGGKAAVVLGGPGDEAPKRFACTDEVRTRPETVRGTAV</sequence>
<evidence type="ECO:0000313" key="3">
    <source>
        <dbReference type="Proteomes" id="UP000556436"/>
    </source>
</evidence>
<feature type="region of interest" description="Disordered" evidence="1">
    <location>
        <begin position="111"/>
        <end position="143"/>
    </location>
</feature>
<evidence type="ECO:0008006" key="4">
    <source>
        <dbReference type="Google" id="ProtNLM"/>
    </source>
</evidence>
<evidence type="ECO:0000256" key="1">
    <source>
        <dbReference type="SAM" id="MobiDB-lite"/>
    </source>
</evidence>
<protein>
    <recommendedName>
        <fullName evidence="4">Lipoprotein</fullName>
    </recommendedName>
</protein>
<proteinExistence type="predicted"/>
<dbReference type="Proteomes" id="UP000556436">
    <property type="component" value="Unassembled WGS sequence"/>
</dbReference>
<comment type="caution">
    <text evidence="2">The sequence shown here is derived from an EMBL/GenBank/DDBJ whole genome shotgun (WGS) entry which is preliminary data.</text>
</comment>
<dbReference type="PROSITE" id="PS51257">
    <property type="entry name" value="PROKAR_LIPOPROTEIN"/>
    <property type="match status" value="1"/>
</dbReference>
<name>A0A7W7PE19_STRNE</name>
<dbReference type="RefSeq" id="WP_229822249.1">
    <property type="nucleotide sequence ID" value="NZ_BMRW01000003.1"/>
</dbReference>
<dbReference type="AlphaFoldDB" id="A0A7W7PE19"/>
<reference evidence="2 3" key="1">
    <citation type="submission" date="2020-08" db="EMBL/GenBank/DDBJ databases">
        <title>Genomic Encyclopedia of Type Strains, Phase III (KMG-III): the genomes of soil and plant-associated and newly described type strains.</title>
        <authorList>
            <person name="Whitman W."/>
        </authorList>
    </citation>
    <scope>NUCLEOTIDE SEQUENCE [LARGE SCALE GENOMIC DNA]</scope>
    <source>
        <strain evidence="2 3">CECT 3265</strain>
    </source>
</reference>
<organism evidence="2 3">
    <name type="scientific">Streptomyces netropsis</name>
    <name type="common">Streptoverticillium netropsis</name>
    <dbReference type="NCBI Taxonomy" id="55404"/>
    <lineage>
        <taxon>Bacteria</taxon>
        <taxon>Bacillati</taxon>
        <taxon>Actinomycetota</taxon>
        <taxon>Actinomycetes</taxon>
        <taxon>Kitasatosporales</taxon>
        <taxon>Streptomycetaceae</taxon>
        <taxon>Streptomyces</taxon>
    </lineage>
</organism>
<evidence type="ECO:0000313" key="2">
    <source>
        <dbReference type="EMBL" id="MBB4886187.1"/>
    </source>
</evidence>
<keyword evidence="3" id="KW-1185">Reference proteome</keyword>
<accession>A0A7W7PE19</accession>
<gene>
    <name evidence="2" type="ORF">FHS38_002216</name>
</gene>